<dbReference type="EMBL" id="JAFKMR010000011">
    <property type="protein sequence ID" value="MBN8743252.1"/>
    <property type="molecule type" value="Genomic_DNA"/>
</dbReference>
<name>A0A8I1MWF1_THIA3</name>
<accession>A0A8I1MWF1</accession>
<comment type="caution">
    <text evidence="1">The sequence shown here is derived from an EMBL/GenBank/DDBJ whole genome shotgun (WGS) entry which is preliminary data.</text>
</comment>
<organism evidence="1 2">
    <name type="scientific">Thiomonas arsenitoxydans (strain DSM 22701 / CIP 110005 / 3As)</name>
    <dbReference type="NCBI Taxonomy" id="426114"/>
    <lineage>
        <taxon>Bacteria</taxon>
        <taxon>Pseudomonadati</taxon>
        <taxon>Pseudomonadota</taxon>
        <taxon>Betaproteobacteria</taxon>
        <taxon>Burkholderiales</taxon>
        <taxon>Thiomonas</taxon>
    </lineage>
</organism>
<dbReference type="RefSeq" id="WP_276727794.1">
    <property type="nucleotide sequence ID" value="NZ_JAFKMR010000011.1"/>
</dbReference>
<gene>
    <name evidence="1" type="ORF">J0I24_02995</name>
</gene>
<dbReference type="InterPro" id="IPR036465">
    <property type="entry name" value="vWFA_dom_sf"/>
</dbReference>
<protein>
    <submittedName>
        <fullName evidence="1">Uncharacterized protein</fullName>
    </submittedName>
</protein>
<dbReference type="Proteomes" id="UP000664800">
    <property type="component" value="Unassembled WGS sequence"/>
</dbReference>
<dbReference type="Gene3D" id="3.40.50.410">
    <property type="entry name" value="von Willebrand factor, type A domain"/>
    <property type="match status" value="1"/>
</dbReference>
<evidence type="ECO:0000313" key="1">
    <source>
        <dbReference type="EMBL" id="MBN8743252.1"/>
    </source>
</evidence>
<evidence type="ECO:0000313" key="2">
    <source>
        <dbReference type="Proteomes" id="UP000664800"/>
    </source>
</evidence>
<dbReference type="AlphaFoldDB" id="A0A8I1MWF1"/>
<sequence length="1163" mass="119388">MATSISQTQPRPQVVIAIGNSQSMDGDLSGAIMTGSGNLSSGLTSLYKSSSPVNYSVPSGFTPPMTPSQTASAPYTYNNNGTLVDNGASRLNVAKAGLSSVLSQYLPSMDFALEDYSTSGTSLYTTWVYYMSPSGGFTFANSLPTHGFTSYAAYQSFVAANPNASPAPTRWVNNPCYQYGSASSSVKSYCSSIANSGLYGSSASTAASTLSSNLYMQIGASSDDPNINDVLYSSGQPGLFVDYGGAYAAYNYSTYLGPITSTNTPYTYFNLGNYNDGVVSVGYNKSAPSANKVTGPTNAGYVPYTDQVMYAERGFGYYVQSLNATSGNQVVSMTNLGSNPGTSAVNTALTPFTTALKPETNNSSSSEIKALAYQSPTAGLVQGAGNVLSNLTASCAGQYVILVTDGLPTMDLNGNNWPPLGSAAGQGYGVNAAFYGIAGNSNYGINDDSNNLPSGQTQGALDAANTNDQALIDTITAIQALNKKGIKTYVVGLGAGVDANANPAAYAALNAMAIAGGTGQEFPANNIPAFNAAINSIAAQIFQSVAISAPIAPSSVQGGTLVYSATSNYVPGAIAGHVKAYATVATAQSTVATPVGTASGPAKWDAGDDTHMSATMRKTAMYSTAVSTLSNPPPGSGLVENLADMGTSTNAVYDPSAFALSATTCVPNIATEVAYTVDPSFNNAGDDAQPQYGSLGFPSGVSGCSYLAGRQLNWMLGSMSPNDQTSYLGAPGTAAFTTLPGYVQFAVNNKGREKLVLFTSNDGFLYAADATTGNLVWGWMPRPFLSQLQNYAQFQTAQNFDGGYTLTDAVDTATNAQASDWASYVVGTAQSGGYHYALKLSSNNDSTVTTPPSPQSVAWAINVPGGTSPQQQAPLVITVDGMQYAVFVVNTTSGSGSTKTTTSTLYEINVATGQPASGTVLSAPLPFVPSSSMSYDAGSGTLWMGDSNGGVWSLNLSGTAPNDVISALQVATTSPQQKLNYVGYYEINGLPYVWAASQTEISVFALSGATSQLLWASDGSSGYQSSGGSLQAVSSNVVAPLQTNGQISASPAVANGLLVVPVYVPPSATSCGVGVGYYDLFDLVSGGTPKINVTYKGNSVTSGVISLGSGIPLSPSLFVSSNGAGFYPYTTANVPDASGNPPPITPVTLGGNVMNKPIAWRQY</sequence>
<dbReference type="SUPFAM" id="SSF53300">
    <property type="entry name" value="vWA-like"/>
    <property type="match status" value="1"/>
</dbReference>
<reference evidence="1" key="1">
    <citation type="submission" date="2021-02" db="EMBL/GenBank/DDBJ databases">
        <title>Thiocyanate and organic carbon inputs drive convergent selection for specific autotrophic Afipia and Thiobacillus strains within complex microbiomes.</title>
        <authorList>
            <person name="Huddy R.J."/>
            <person name="Sachdeva R."/>
            <person name="Kadzinga F."/>
            <person name="Kantor R.S."/>
            <person name="Harrison S.T.L."/>
            <person name="Banfield J.F."/>
        </authorList>
    </citation>
    <scope>NUCLEOTIDE SEQUENCE</scope>
    <source>
        <strain evidence="1">SCN18_13_7_16_R3_B_64_19</strain>
    </source>
</reference>
<proteinExistence type="predicted"/>